<dbReference type="AlphaFoldDB" id="A0A5C6BE86"/>
<gene>
    <name evidence="5" type="primary">ttgG</name>
    <name evidence="5" type="ORF">CA54_48380</name>
</gene>
<dbReference type="PANTHER" id="PTHR30469">
    <property type="entry name" value="MULTIDRUG RESISTANCE PROTEIN MDTA"/>
    <property type="match status" value="1"/>
</dbReference>
<reference evidence="5 6" key="1">
    <citation type="submission" date="2019-02" db="EMBL/GenBank/DDBJ databases">
        <title>Deep-cultivation of Planctomycetes and their phenomic and genomic characterization uncovers novel biology.</title>
        <authorList>
            <person name="Wiegand S."/>
            <person name="Jogler M."/>
            <person name="Boedeker C."/>
            <person name="Pinto D."/>
            <person name="Vollmers J."/>
            <person name="Rivas-Marin E."/>
            <person name="Kohn T."/>
            <person name="Peeters S.H."/>
            <person name="Heuer A."/>
            <person name="Rast P."/>
            <person name="Oberbeckmann S."/>
            <person name="Bunk B."/>
            <person name="Jeske O."/>
            <person name="Meyerdierks A."/>
            <person name="Storesund J.E."/>
            <person name="Kallscheuer N."/>
            <person name="Luecker S."/>
            <person name="Lage O.M."/>
            <person name="Pohl T."/>
            <person name="Merkel B.J."/>
            <person name="Hornburger P."/>
            <person name="Mueller R.-W."/>
            <person name="Bruemmer F."/>
            <person name="Labrenz M."/>
            <person name="Spormann A.M."/>
            <person name="Op Den Camp H."/>
            <person name="Overmann J."/>
            <person name="Amann R."/>
            <person name="Jetten M.S.M."/>
            <person name="Mascher T."/>
            <person name="Medema M.H."/>
            <person name="Devos D.P."/>
            <person name="Kaster A.-K."/>
            <person name="Ovreas L."/>
            <person name="Rohde M."/>
            <person name="Galperin M.Y."/>
            <person name="Jogler C."/>
        </authorList>
    </citation>
    <scope>NUCLEOTIDE SEQUENCE [LARGE SCALE GENOMIC DNA]</scope>
    <source>
        <strain evidence="5 6">CA54</strain>
    </source>
</reference>
<evidence type="ECO:0000313" key="5">
    <source>
        <dbReference type="EMBL" id="TWU09596.1"/>
    </source>
</evidence>
<dbReference type="Proteomes" id="UP000320735">
    <property type="component" value="Unassembled WGS sequence"/>
</dbReference>
<dbReference type="Pfam" id="PF25881">
    <property type="entry name" value="HH_YBHG"/>
    <property type="match status" value="1"/>
</dbReference>
<feature type="transmembrane region" description="Helical" evidence="2">
    <location>
        <begin position="12"/>
        <end position="32"/>
    </location>
</feature>
<evidence type="ECO:0000259" key="4">
    <source>
        <dbReference type="Pfam" id="PF25967"/>
    </source>
</evidence>
<feature type="domain" description="Multidrug resistance protein MdtA-like C-terminal permuted SH3" evidence="4">
    <location>
        <begin position="355"/>
        <end position="416"/>
    </location>
</feature>
<dbReference type="GO" id="GO:1990281">
    <property type="term" value="C:efflux pump complex"/>
    <property type="evidence" value="ECO:0007669"/>
    <property type="project" value="TreeGrafter"/>
</dbReference>
<dbReference type="InterPro" id="IPR006143">
    <property type="entry name" value="RND_pump_MFP"/>
</dbReference>
<dbReference type="Gene3D" id="1.10.287.470">
    <property type="entry name" value="Helix hairpin bin"/>
    <property type="match status" value="1"/>
</dbReference>
<proteinExistence type="inferred from homology"/>
<name>A0A5C6BE86_9PLAN</name>
<keyword evidence="6" id="KW-1185">Reference proteome</keyword>
<evidence type="ECO:0000256" key="2">
    <source>
        <dbReference type="SAM" id="Phobius"/>
    </source>
</evidence>
<dbReference type="OrthoDB" id="266524at2"/>
<keyword evidence="2" id="KW-1133">Transmembrane helix</keyword>
<sequence precursor="true">MTNRQKPTRRSIVWSASVIFIAAVAVGIAAAANSPQSEQGAAEKKSVPVNFIVAKQVSEFEDVKAYTGTIAAERVSELAFARAGRLTKIFVDEGEDVYQGKCLAQLDIRHLEAQRSELQAQRAQAAALLEEYLAGPRKETISAARADVTDMRSQFEHAQASHQRNEDLYRRKVISKEDFDRSNFGLRSAKAKYESTQRKLDELLAGTRKEKITAQRAAVSRLDAALKDLAVDVDDAHLIAPFEGRIAIRHMDEGTYVSPNTSVFRYVEIASLEARIGLPVDIARTIHTGMQQDVVIGDRTYSATVKTVLPELDITTRTRTVVLALDAEAAETVVPGEVARISIPETVRMAGYWLPTAALSRSSRGLWSVLVIDNLDDSGTGTAEQREIEILHAEGERMLVRGTLQPGDRVITGGTHRIVAGQTVRGMIQ</sequence>
<dbReference type="GO" id="GO:0015562">
    <property type="term" value="F:efflux transmembrane transporter activity"/>
    <property type="evidence" value="ECO:0007669"/>
    <property type="project" value="TreeGrafter"/>
</dbReference>
<keyword evidence="2" id="KW-0812">Transmembrane</keyword>
<accession>A0A5C6BE86</accession>
<keyword evidence="2" id="KW-0472">Membrane</keyword>
<dbReference type="Pfam" id="PF25967">
    <property type="entry name" value="RND-MFP_C"/>
    <property type="match status" value="1"/>
</dbReference>
<evidence type="ECO:0000259" key="3">
    <source>
        <dbReference type="Pfam" id="PF25881"/>
    </source>
</evidence>
<feature type="domain" description="YbhG-like alpha-helical hairpin" evidence="3">
    <location>
        <begin position="110"/>
        <end position="235"/>
    </location>
</feature>
<dbReference type="PANTHER" id="PTHR30469:SF11">
    <property type="entry name" value="BLL4320 PROTEIN"/>
    <property type="match status" value="1"/>
</dbReference>
<dbReference type="SUPFAM" id="SSF111369">
    <property type="entry name" value="HlyD-like secretion proteins"/>
    <property type="match status" value="3"/>
</dbReference>
<evidence type="ECO:0000256" key="1">
    <source>
        <dbReference type="ARBA" id="ARBA00009477"/>
    </source>
</evidence>
<comment type="similarity">
    <text evidence="1">Belongs to the membrane fusion protein (MFP) (TC 8.A.1) family.</text>
</comment>
<dbReference type="InterPro" id="IPR058627">
    <property type="entry name" value="MdtA-like_C"/>
</dbReference>
<evidence type="ECO:0000313" key="6">
    <source>
        <dbReference type="Proteomes" id="UP000320735"/>
    </source>
</evidence>
<comment type="caution">
    <text evidence="5">The sequence shown here is derived from an EMBL/GenBank/DDBJ whole genome shotgun (WGS) entry which is preliminary data.</text>
</comment>
<protein>
    <submittedName>
        <fullName evidence="5">Toluene efflux pump periplasmic linker protein TtgG</fullName>
    </submittedName>
</protein>
<organism evidence="5 6">
    <name type="scientific">Symmachiella macrocystis</name>
    <dbReference type="NCBI Taxonomy" id="2527985"/>
    <lineage>
        <taxon>Bacteria</taxon>
        <taxon>Pseudomonadati</taxon>
        <taxon>Planctomycetota</taxon>
        <taxon>Planctomycetia</taxon>
        <taxon>Planctomycetales</taxon>
        <taxon>Planctomycetaceae</taxon>
        <taxon>Symmachiella</taxon>
    </lineage>
</organism>
<dbReference type="RefSeq" id="WP_146373273.1">
    <property type="nucleotide sequence ID" value="NZ_SJPP01000002.1"/>
</dbReference>
<dbReference type="Gene3D" id="2.40.420.20">
    <property type="match status" value="1"/>
</dbReference>
<dbReference type="EMBL" id="SJPP01000002">
    <property type="protein sequence ID" value="TWU09596.1"/>
    <property type="molecule type" value="Genomic_DNA"/>
</dbReference>
<dbReference type="InterPro" id="IPR059052">
    <property type="entry name" value="HH_YbhG-like"/>
</dbReference>
<dbReference type="NCBIfam" id="TIGR01730">
    <property type="entry name" value="RND_mfp"/>
    <property type="match status" value="1"/>
</dbReference>
<dbReference type="Gene3D" id="2.40.50.100">
    <property type="match status" value="1"/>
</dbReference>